<dbReference type="GO" id="GO:0004633">
    <property type="term" value="F:phosphopantothenoylcysteine decarboxylase activity"/>
    <property type="evidence" value="ECO:0007669"/>
    <property type="project" value="TreeGrafter"/>
</dbReference>
<dbReference type="STRING" id="1348632.GCA_001591745_01649"/>
<organism evidence="2 3">
    <name type="scientific">Pseudolactococcus plantarum</name>
    <dbReference type="NCBI Taxonomy" id="1365"/>
    <lineage>
        <taxon>Bacteria</taxon>
        <taxon>Bacillati</taxon>
        <taxon>Bacillota</taxon>
        <taxon>Bacilli</taxon>
        <taxon>Lactobacillales</taxon>
        <taxon>Streptococcaceae</taxon>
        <taxon>Pseudolactococcus</taxon>
    </lineage>
</organism>
<sequence length="148" mass="15891">MTEAAQQFITPLTLQVLSKNPVHTSVMSEDRPDVVNHIELGKQTDLFLVAPASADTIARLSHGHANDIVCAVALALPAHVIKMIAPAMNTNMYEHPLTQTNLNTLKTIGYQEIEPKTSLLACGDLGKGALATVDDIVQIVQDALLDIT</sequence>
<feature type="domain" description="Flavoprotein" evidence="1">
    <location>
        <begin position="1"/>
        <end position="143"/>
    </location>
</feature>
<proteinExistence type="predicted"/>
<dbReference type="SUPFAM" id="SSF52507">
    <property type="entry name" value="Homo-oligomeric flavin-containing Cys decarboxylases, HFCD"/>
    <property type="match status" value="1"/>
</dbReference>
<evidence type="ECO:0000313" key="2">
    <source>
        <dbReference type="EMBL" id="PCS07903.1"/>
    </source>
</evidence>
<evidence type="ECO:0000313" key="3">
    <source>
        <dbReference type="Proteomes" id="UP000242246"/>
    </source>
</evidence>
<dbReference type="Proteomes" id="UP000242246">
    <property type="component" value="Unassembled WGS sequence"/>
</dbReference>
<dbReference type="GO" id="GO:0010181">
    <property type="term" value="F:FMN binding"/>
    <property type="evidence" value="ECO:0007669"/>
    <property type="project" value="TreeGrafter"/>
</dbReference>
<gene>
    <name evidence="2" type="ORF">RU87_GL000639</name>
</gene>
<dbReference type="Gene3D" id="3.40.50.1950">
    <property type="entry name" value="Flavin prenyltransferase-like"/>
    <property type="match status" value="1"/>
</dbReference>
<dbReference type="GO" id="GO:0071513">
    <property type="term" value="C:phosphopantothenoylcysteine decarboxylase complex"/>
    <property type="evidence" value="ECO:0007669"/>
    <property type="project" value="TreeGrafter"/>
</dbReference>
<protein>
    <submittedName>
        <fullName evidence="2">Phosphopantothenoylcysteine decarboxylase</fullName>
    </submittedName>
</protein>
<accession>A0A2A5S380</accession>
<dbReference type="PANTHER" id="PTHR14359:SF6">
    <property type="entry name" value="PHOSPHOPANTOTHENOYLCYSTEINE DECARBOXYLASE"/>
    <property type="match status" value="1"/>
</dbReference>
<dbReference type="PANTHER" id="PTHR14359">
    <property type="entry name" value="HOMO-OLIGOMERIC FLAVIN CONTAINING CYS DECARBOXYLASE FAMILY"/>
    <property type="match status" value="1"/>
</dbReference>
<dbReference type="InterPro" id="IPR036551">
    <property type="entry name" value="Flavin_trans-like"/>
</dbReference>
<dbReference type="InterPro" id="IPR003382">
    <property type="entry name" value="Flavoprotein"/>
</dbReference>
<dbReference type="GO" id="GO:0015937">
    <property type="term" value="P:coenzyme A biosynthetic process"/>
    <property type="evidence" value="ECO:0007669"/>
    <property type="project" value="TreeGrafter"/>
</dbReference>
<evidence type="ECO:0000259" key="1">
    <source>
        <dbReference type="Pfam" id="PF02441"/>
    </source>
</evidence>
<dbReference type="Pfam" id="PF02441">
    <property type="entry name" value="Flavoprotein"/>
    <property type="match status" value="1"/>
</dbReference>
<dbReference type="EMBL" id="JXJX01000002">
    <property type="protein sequence ID" value="PCS07903.1"/>
    <property type="molecule type" value="Genomic_DNA"/>
</dbReference>
<comment type="caution">
    <text evidence="2">The sequence shown here is derived from an EMBL/GenBank/DDBJ whole genome shotgun (WGS) entry which is preliminary data.</text>
</comment>
<dbReference type="AlphaFoldDB" id="A0A2A5S380"/>
<reference evidence="2 3" key="1">
    <citation type="submission" date="2014-12" db="EMBL/GenBank/DDBJ databases">
        <title>Draft genome sequences of 10 type strains of Lactococcus.</title>
        <authorList>
            <person name="Sun Z."/>
            <person name="Zhong Z."/>
            <person name="Liu W."/>
            <person name="Zhang W."/>
            <person name="Zhang H."/>
        </authorList>
    </citation>
    <scope>NUCLEOTIDE SEQUENCE [LARGE SCALE GENOMIC DNA]</scope>
    <source>
        <strain evidence="2 3">DSM 20686</strain>
    </source>
</reference>
<keyword evidence="3" id="KW-1185">Reference proteome</keyword>
<name>A0A2A5S380_9LACT</name>